<dbReference type="EMBL" id="JBHLZU010000010">
    <property type="protein sequence ID" value="MFB9904527.1"/>
    <property type="molecule type" value="Genomic_DNA"/>
</dbReference>
<proteinExistence type="predicted"/>
<accession>A0ABV5ZUG0</accession>
<evidence type="ECO:0000313" key="3">
    <source>
        <dbReference type="Proteomes" id="UP001589693"/>
    </source>
</evidence>
<reference evidence="2 3" key="1">
    <citation type="submission" date="2024-09" db="EMBL/GenBank/DDBJ databases">
        <authorList>
            <person name="Sun Q."/>
            <person name="Mori K."/>
        </authorList>
    </citation>
    <scope>NUCLEOTIDE SEQUENCE [LARGE SCALE GENOMIC DNA]</scope>
    <source>
        <strain evidence="2 3">TBRC 7907</strain>
    </source>
</reference>
<comment type="caution">
    <text evidence="2">The sequence shown here is derived from an EMBL/GenBank/DDBJ whole genome shotgun (WGS) entry which is preliminary data.</text>
</comment>
<sequence>MEPLSQAEIRSSFVNCSKGEAKGVTLPARVETIPWADIDFLGWRDPKATGRGYLVLRHEGAAVGLSLRATTPPRSRLRSSLCNFCMTAHAAADIALFSARRAGAAGKAGNTLGVYLCADLACCLYVRRKLVPEVPQPSETLSVEERVARMELNLHRFVADVLSAP</sequence>
<dbReference type="RefSeq" id="WP_377851734.1">
    <property type="nucleotide sequence ID" value="NZ_JBHLZU010000010.1"/>
</dbReference>
<organism evidence="2 3">
    <name type="scientific">Allokutzneria oryzae</name>
    <dbReference type="NCBI Taxonomy" id="1378989"/>
    <lineage>
        <taxon>Bacteria</taxon>
        <taxon>Bacillati</taxon>
        <taxon>Actinomycetota</taxon>
        <taxon>Actinomycetes</taxon>
        <taxon>Pseudonocardiales</taxon>
        <taxon>Pseudonocardiaceae</taxon>
        <taxon>Allokutzneria</taxon>
    </lineage>
</organism>
<keyword evidence="3" id="KW-1185">Reference proteome</keyword>
<dbReference type="Pfam" id="PF16571">
    <property type="entry name" value="FBP_C"/>
    <property type="match status" value="1"/>
</dbReference>
<evidence type="ECO:0000313" key="2">
    <source>
        <dbReference type="EMBL" id="MFB9904527.1"/>
    </source>
</evidence>
<dbReference type="Proteomes" id="UP001589693">
    <property type="component" value="Unassembled WGS sequence"/>
</dbReference>
<protein>
    <submittedName>
        <fullName evidence="2">FBP domain-containing protein</fullName>
    </submittedName>
</protein>
<feature type="domain" description="Elongation factor G-binding protein C-terminal treble-clef zinc-finger" evidence="1">
    <location>
        <begin position="8"/>
        <end position="161"/>
    </location>
</feature>
<name>A0ABV5ZUG0_9PSEU</name>
<gene>
    <name evidence="2" type="ORF">ACFFQA_11350</name>
</gene>
<evidence type="ECO:0000259" key="1">
    <source>
        <dbReference type="Pfam" id="PF16571"/>
    </source>
</evidence>
<dbReference type="InterPro" id="IPR032330">
    <property type="entry name" value="EF-G-binding_C"/>
</dbReference>